<dbReference type="OrthoDB" id="428658at2759"/>
<protein>
    <recommendedName>
        <fullName evidence="2">Pseudouridine synthase RsuA/RluA-like domain-containing protein</fullName>
    </recommendedName>
</protein>
<dbReference type="GO" id="GO:0000455">
    <property type="term" value="P:enzyme-directed rRNA pseudouridine synthesis"/>
    <property type="evidence" value="ECO:0007669"/>
    <property type="project" value="TreeGrafter"/>
</dbReference>
<dbReference type="GO" id="GO:0003723">
    <property type="term" value="F:RNA binding"/>
    <property type="evidence" value="ECO:0007669"/>
    <property type="project" value="InterPro"/>
</dbReference>
<sequence length="301" mass="33549">MSLSLSLTRRSASTFSTWLNQVLYVDHGVVVLNKPPGLICQLDRTKSSTGSSESSFSKCLAGLQQSLALDSMPYPIHRLDKGTTGTLLLARTLPSARALSQQFQQGTVEKTYLALVRGGKKTFPINSGIIKIPLQFQDGRVSLSTTRYGKPSVTEWELVGSSPVAPLSLLRMRLLTGHKHQLRVQLSRYLQAPILGDDLYSKTEPSAEIVDSVQLQRDRIYLHAYELSFFKYRPSGPHKRFRLGIRAPLPEDFVRICTNAQISLNSISIEGGIFVNGNFVQDGRVSEVGGYWYKYKHLMDA</sequence>
<dbReference type="InterPro" id="IPR050188">
    <property type="entry name" value="RluA_PseudoU_synthase"/>
</dbReference>
<comment type="similarity">
    <text evidence="1">Belongs to the pseudouridine synthase RluA family.</text>
</comment>
<evidence type="ECO:0000259" key="2">
    <source>
        <dbReference type="Pfam" id="PF00849"/>
    </source>
</evidence>
<evidence type="ECO:0000313" key="3">
    <source>
        <dbReference type="EMBL" id="PFH47445.1"/>
    </source>
</evidence>
<dbReference type="Gene3D" id="3.30.2350.10">
    <property type="entry name" value="Pseudouridine synthase"/>
    <property type="match status" value="1"/>
</dbReference>
<feature type="domain" description="Pseudouridine synthase RsuA/RluA-like" evidence="2">
    <location>
        <begin position="29"/>
        <end position="187"/>
    </location>
</feature>
<dbReference type="SUPFAM" id="SSF55120">
    <property type="entry name" value="Pseudouridine synthase"/>
    <property type="match status" value="1"/>
</dbReference>
<dbReference type="InterPro" id="IPR006145">
    <property type="entry name" value="PsdUridine_synth_RsuA/RluA"/>
</dbReference>
<dbReference type="CDD" id="cd02869">
    <property type="entry name" value="PseudoU_synth_RluA_like"/>
    <property type="match status" value="1"/>
</dbReference>
<reference evidence="3 4" key="1">
    <citation type="submission" date="2014-02" db="EMBL/GenBank/DDBJ databases">
        <title>Transposable element dynamics among asymbiotic and ectomycorrhizal Amanita fungi.</title>
        <authorList>
            <consortium name="DOE Joint Genome Institute"/>
            <person name="Hess J."/>
            <person name="Skrede I."/>
            <person name="Wolfe B."/>
            <person name="LaButti K."/>
            <person name="Ohm R.A."/>
            <person name="Grigoriev I.V."/>
            <person name="Pringle A."/>
        </authorList>
    </citation>
    <scope>NUCLEOTIDE SEQUENCE [LARGE SCALE GENOMIC DNA]</scope>
    <source>
        <strain evidence="3 4">SKay4041</strain>
    </source>
</reference>
<evidence type="ECO:0000256" key="1">
    <source>
        <dbReference type="ARBA" id="ARBA00010876"/>
    </source>
</evidence>
<dbReference type="Proteomes" id="UP000242287">
    <property type="component" value="Unassembled WGS sequence"/>
</dbReference>
<organism evidence="3 4">
    <name type="scientific">Amanita thiersii Skay4041</name>
    <dbReference type="NCBI Taxonomy" id="703135"/>
    <lineage>
        <taxon>Eukaryota</taxon>
        <taxon>Fungi</taxon>
        <taxon>Dikarya</taxon>
        <taxon>Basidiomycota</taxon>
        <taxon>Agaricomycotina</taxon>
        <taxon>Agaricomycetes</taxon>
        <taxon>Agaricomycetidae</taxon>
        <taxon>Agaricales</taxon>
        <taxon>Pluteineae</taxon>
        <taxon>Amanitaceae</taxon>
        <taxon>Amanita</taxon>
    </lineage>
</organism>
<dbReference type="Pfam" id="PF00849">
    <property type="entry name" value="PseudoU_synth_2"/>
    <property type="match status" value="1"/>
</dbReference>
<dbReference type="PANTHER" id="PTHR21600">
    <property type="entry name" value="MITOCHONDRIAL RNA PSEUDOURIDINE SYNTHASE"/>
    <property type="match status" value="1"/>
</dbReference>
<keyword evidence="4" id="KW-1185">Reference proteome</keyword>
<dbReference type="GO" id="GO:0009982">
    <property type="term" value="F:pseudouridine synthase activity"/>
    <property type="evidence" value="ECO:0007669"/>
    <property type="project" value="InterPro"/>
</dbReference>
<dbReference type="PANTHER" id="PTHR21600:SF87">
    <property type="entry name" value="RNA PSEUDOURIDYLATE SYNTHASE DOMAIN-CONTAINING PROTEIN 1"/>
    <property type="match status" value="1"/>
</dbReference>
<dbReference type="EMBL" id="KZ302111">
    <property type="protein sequence ID" value="PFH47445.1"/>
    <property type="molecule type" value="Genomic_DNA"/>
</dbReference>
<accession>A0A2A9N968</accession>
<dbReference type="InterPro" id="IPR020103">
    <property type="entry name" value="PsdUridine_synth_cat_dom_sf"/>
</dbReference>
<name>A0A2A9N968_9AGAR</name>
<dbReference type="STRING" id="703135.A0A2A9N968"/>
<dbReference type="AlphaFoldDB" id="A0A2A9N968"/>
<proteinExistence type="inferred from homology"/>
<evidence type="ECO:0000313" key="4">
    <source>
        <dbReference type="Proteomes" id="UP000242287"/>
    </source>
</evidence>
<gene>
    <name evidence="3" type="ORF">AMATHDRAFT_6747</name>
</gene>